<sequence length="185" mass="21985">MEKTDLGVARFLIRGFLSREECQAHIRMSEAMGYEEAAIQMRDGGHEIHKNIRNNDRILFDDPALASQLLERARPWLPACLDNEWQLAGLNERFRFYRYTPEQYFKWHRDGFYRRSQDELSQLTFLLYLNDDYEGGETQFRDEDHIRPEAGMLLVFPHPVMHQGATIRAGVKYVLRTDVMYRRLP</sequence>
<organism evidence="8 10">
    <name type="scientific">Pseudomonas tohonis</name>
    <dbReference type="NCBI Taxonomy" id="2725477"/>
    <lineage>
        <taxon>Bacteria</taxon>
        <taxon>Pseudomonadati</taxon>
        <taxon>Pseudomonadota</taxon>
        <taxon>Gammaproteobacteria</taxon>
        <taxon>Pseudomonadales</taxon>
        <taxon>Pseudomonadaceae</taxon>
        <taxon>Pseudomonas</taxon>
    </lineage>
</organism>
<keyword evidence="2" id="KW-0479">Metal-binding</keyword>
<keyword evidence="5" id="KW-0560">Oxidoreductase</keyword>
<dbReference type="EMBL" id="BQKM01000027">
    <property type="protein sequence ID" value="GJN56191.1"/>
    <property type="molecule type" value="Genomic_DNA"/>
</dbReference>
<dbReference type="InterPro" id="IPR044862">
    <property type="entry name" value="Pro_4_hyd_alph_FE2OG_OXY"/>
</dbReference>
<evidence type="ECO:0000313" key="10">
    <source>
        <dbReference type="Proteomes" id="UP000509383"/>
    </source>
</evidence>
<keyword evidence="4" id="KW-0223">Dioxygenase</keyword>
<accession>A0A6J4E685</accession>
<evidence type="ECO:0000256" key="3">
    <source>
        <dbReference type="ARBA" id="ARBA00022896"/>
    </source>
</evidence>
<dbReference type="EMBL" id="AP023189">
    <property type="protein sequence ID" value="BCG24001.1"/>
    <property type="molecule type" value="Genomic_DNA"/>
</dbReference>
<evidence type="ECO:0000259" key="7">
    <source>
        <dbReference type="PROSITE" id="PS51471"/>
    </source>
</evidence>
<dbReference type="GO" id="GO:0004656">
    <property type="term" value="F:procollagen-proline 4-dioxygenase activity"/>
    <property type="evidence" value="ECO:0007669"/>
    <property type="project" value="TreeGrafter"/>
</dbReference>
<protein>
    <recommendedName>
        <fullName evidence="7">Fe2OG dioxygenase domain-containing protein</fullName>
    </recommendedName>
</protein>
<keyword evidence="11" id="KW-1185">Reference proteome</keyword>
<evidence type="ECO:0000256" key="4">
    <source>
        <dbReference type="ARBA" id="ARBA00022964"/>
    </source>
</evidence>
<proteinExistence type="predicted"/>
<evidence type="ECO:0000313" key="8">
    <source>
        <dbReference type="EMBL" id="BCG24001.1"/>
    </source>
</evidence>
<dbReference type="Pfam" id="PF13640">
    <property type="entry name" value="2OG-FeII_Oxy_3"/>
    <property type="match status" value="1"/>
</dbReference>
<evidence type="ECO:0000256" key="6">
    <source>
        <dbReference type="ARBA" id="ARBA00023004"/>
    </source>
</evidence>
<dbReference type="PROSITE" id="PS51471">
    <property type="entry name" value="FE2OG_OXY"/>
    <property type="match status" value="1"/>
</dbReference>
<dbReference type="InterPro" id="IPR006620">
    <property type="entry name" value="Pro_4_hyd_alph"/>
</dbReference>
<comment type="cofactor">
    <cofactor evidence="1">
        <name>L-ascorbate</name>
        <dbReference type="ChEBI" id="CHEBI:38290"/>
    </cofactor>
</comment>
<dbReference type="KEGG" id="ptw:TUM18999_21920"/>
<gene>
    <name evidence="8" type="ORF">TUM18999_21920</name>
    <name evidence="9" type="ORF">TUM20286_59430</name>
</gene>
<evidence type="ECO:0000256" key="2">
    <source>
        <dbReference type="ARBA" id="ARBA00022723"/>
    </source>
</evidence>
<dbReference type="Proteomes" id="UP001054892">
    <property type="component" value="Unassembled WGS sequence"/>
</dbReference>
<dbReference type="AlphaFoldDB" id="A0A6J4E685"/>
<dbReference type="InterPro" id="IPR005123">
    <property type="entry name" value="Oxoglu/Fe-dep_dioxygenase_dom"/>
</dbReference>
<dbReference type="GO" id="GO:0031418">
    <property type="term" value="F:L-ascorbic acid binding"/>
    <property type="evidence" value="ECO:0007669"/>
    <property type="project" value="UniProtKB-KW"/>
</dbReference>
<dbReference type="Gene3D" id="2.60.120.620">
    <property type="entry name" value="q2cbj1_9rhob like domain"/>
    <property type="match status" value="1"/>
</dbReference>
<dbReference type="GO" id="GO:0005506">
    <property type="term" value="F:iron ion binding"/>
    <property type="evidence" value="ECO:0007669"/>
    <property type="project" value="InterPro"/>
</dbReference>
<reference evidence="8 10" key="1">
    <citation type="submission" date="2020-05" db="EMBL/GenBank/DDBJ databases">
        <title>Characterization of novel class B3 metallo-beta-lactamase from novel Pseudomonas species.</title>
        <authorList>
            <person name="Yamada K."/>
            <person name="Aoki K."/>
            <person name="Ishii Y."/>
        </authorList>
    </citation>
    <scope>NUCLEOTIDE SEQUENCE [LARGE SCALE GENOMIC DNA]</scope>
    <source>
        <strain evidence="8 10">TUM18999</strain>
        <strain evidence="9 11">TUM20286</strain>
    </source>
</reference>
<dbReference type="SMART" id="SM00702">
    <property type="entry name" value="P4Hc"/>
    <property type="match status" value="1"/>
</dbReference>
<feature type="domain" description="Fe2OG dioxygenase" evidence="7">
    <location>
        <begin position="89"/>
        <end position="181"/>
    </location>
</feature>
<dbReference type="PANTHER" id="PTHR10869">
    <property type="entry name" value="PROLYL 4-HYDROXYLASE ALPHA SUBUNIT"/>
    <property type="match status" value="1"/>
</dbReference>
<keyword evidence="3" id="KW-0847">Vitamin C</keyword>
<evidence type="ECO:0000256" key="1">
    <source>
        <dbReference type="ARBA" id="ARBA00001961"/>
    </source>
</evidence>
<dbReference type="InterPro" id="IPR045054">
    <property type="entry name" value="P4HA-like"/>
</dbReference>
<evidence type="ECO:0000313" key="11">
    <source>
        <dbReference type="Proteomes" id="UP001054892"/>
    </source>
</evidence>
<keyword evidence="6" id="KW-0408">Iron</keyword>
<dbReference type="PANTHER" id="PTHR10869:SF236">
    <property type="entry name" value="PROLYL 4-HYDROXYLASE ALPHA SUBUNIT DOMAIN-CONTAINING PROTEIN"/>
    <property type="match status" value="1"/>
</dbReference>
<evidence type="ECO:0000256" key="5">
    <source>
        <dbReference type="ARBA" id="ARBA00023002"/>
    </source>
</evidence>
<name>A0A6J4E685_9PSED</name>
<dbReference type="Proteomes" id="UP000509383">
    <property type="component" value="Chromosome"/>
</dbReference>
<dbReference type="SUPFAM" id="SSF51197">
    <property type="entry name" value="Clavaminate synthase-like"/>
    <property type="match status" value="1"/>
</dbReference>
<dbReference type="RefSeq" id="WP_173179442.1">
    <property type="nucleotide sequence ID" value="NZ_AP023189.1"/>
</dbReference>
<evidence type="ECO:0000313" key="9">
    <source>
        <dbReference type="EMBL" id="GJN56191.1"/>
    </source>
</evidence>